<dbReference type="Gene3D" id="2.40.70.10">
    <property type="entry name" value="Acid Proteases"/>
    <property type="match status" value="1"/>
</dbReference>
<dbReference type="AlphaFoldDB" id="A0AAW1I8H8"/>
<dbReference type="EMBL" id="JASPKY010000799">
    <property type="protein sequence ID" value="KAK9685168.1"/>
    <property type="molecule type" value="Genomic_DNA"/>
</dbReference>
<dbReference type="Proteomes" id="UP001458880">
    <property type="component" value="Unassembled WGS sequence"/>
</dbReference>
<keyword evidence="1" id="KW-0479">Metal-binding</keyword>
<dbReference type="InterPro" id="IPR036875">
    <property type="entry name" value="Znf_CCHC_sf"/>
</dbReference>
<comment type="caution">
    <text evidence="3">The sequence shown here is derived from an EMBL/GenBank/DDBJ whole genome shotgun (WGS) entry which is preliminary data.</text>
</comment>
<organism evidence="3 4">
    <name type="scientific">Popillia japonica</name>
    <name type="common">Japanese beetle</name>
    <dbReference type="NCBI Taxonomy" id="7064"/>
    <lineage>
        <taxon>Eukaryota</taxon>
        <taxon>Metazoa</taxon>
        <taxon>Ecdysozoa</taxon>
        <taxon>Arthropoda</taxon>
        <taxon>Hexapoda</taxon>
        <taxon>Insecta</taxon>
        <taxon>Pterygota</taxon>
        <taxon>Neoptera</taxon>
        <taxon>Endopterygota</taxon>
        <taxon>Coleoptera</taxon>
        <taxon>Polyphaga</taxon>
        <taxon>Scarabaeiformia</taxon>
        <taxon>Scarabaeidae</taxon>
        <taxon>Rutelinae</taxon>
        <taxon>Popillia</taxon>
    </lineage>
</organism>
<dbReference type="SUPFAM" id="SSF50630">
    <property type="entry name" value="Acid proteases"/>
    <property type="match status" value="1"/>
</dbReference>
<accession>A0AAW1I8H8</accession>
<dbReference type="Gene3D" id="4.10.60.10">
    <property type="entry name" value="Zinc finger, CCHC-type"/>
    <property type="match status" value="1"/>
</dbReference>
<proteinExistence type="predicted"/>
<dbReference type="InterPro" id="IPR050951">
    <property type="entry name" value="Retrovirus_Pol_polyprotein"/>
</dbReference>
<dbReference type="PROSITE" id="PS50158">
    <property type="entry name" value="ZF_CCHC"/>
    <property type="match status" value="1"/>
</dbReference>
<feature type="domain" description="CCHC-type" evidence="2">
    <location>
        <begin position="206"/>
        <end position="220"/>
    </location>
</feature>
<dbReference type="InterPro" id="IPR021109">
    <property type="entry name" value="Peptidase_aspartic_dom_sf"/>
</dbReference>
<name>A0AAW1I8H8_POPJA</name>
<dbReference type="GO" id="GO:0003676">
    <property type="term" value="F:nucleic acid binding"/>
    <property type="evidence" value="ECO:0007669"/>
    <property type="project" value="InterPro"/>
</dbReference>
<reference evidence="3 4" key="1">
    <citation type="journal article" date="2024" name="BMC Genomics">
        <title>De novo assembly and annotation of Popillia japonica's genome with initial clues to its potential as an invasive pest.</title>
        <authorList>
            <person name="Cucini C."/>
            <person name="Boschi S."/>
            <person name="Funari R."/>
            <person name="Cardaioli E."/>
            <person name="Iannotti N."/>
            <person name="Marturano G."/>
            <person name="Paoli F."/>
            <person name="Bruttini M."/>
            <person name="Carapelli A."/>
            <person name="Frati F."/>
            <person name="Nardi F."/>
        </authorList>
    </citation>
    <scope>NUCLEOTIDE SEQUENCE [LARGE SCALE GENOMIC DNA]</scope>
    <source>
        <strain evidence="3">DMR45628</strain>
    </source>
</reference>
<evidence type="ECO:0000256" key="1">
    <source>
        <dbReference type="PROSITE-ProRule" id="PRU00047"/>
    </source>
</evidence>
<dbReference type="PANTHER" id="PTHR37984">
    <property type="entry name" value="PROTEIN CBG26694"/>
    <property type="match status" value="1"/>
</dbReference>
<dbReference type="SUPFAM" id="SSF57756">
    <property type="entry name" value="Retrovirus zinc finger-like domains"/>
    <property type="match status" value="1"/>
</dbReference>
<dbReference type="GO" id="GO:0008270">
    <property type="term" value="F:zinc ion binding"/>
    <property type="evidence" value="ECO:0007669"/>
    <property type="project" value="UniProtKB-KW"/>
</dbReference>
<keyword evidence="1" id="KW-0863">Zinc-finger</keyword>
<dbReference type="SMART" id="SM00343">
    <property type="entry name" value="ZnF_C2HC"/>
    <property type="match status" value="2"/>
</dbReference>
<gene>
    <name evidence="3" type="ORF">QE152_g38248</name>
</gene>
<evidence type="ECO:0000259" key="2">
    <source>
        <dbReference type="PROSITE" id="PS50158"/>
    </source>
</evidence>
<dbReference type="InterPro" id="IPR001878">
    <property type="entry name" value="Znf_CCHC"/>
</dbReference>
<keyword evidence="1" id="KW-0862">Zinc</keyword>
<evidence type="ECO:0000313" key="4">
    <source>
        <dbReference type="Proteomes" id="UP001458880"/>
    </source>
</evidence>
<dbReference type="PANTHER" id="PTHR37984:SF13">
    <property type="entry name" value="RIBONUCLEASE H"/>
    <property type="match status" value="1"/>
</dbReference>
<evidence type="ECO:0000313" key="3">
    <source>
        <dbReference type="EMBL" id="KAK9685168.1"/>
    </source>
</evidence>
<sequence>MVLKEFLSPQASVIAEQHKFYTRMQHEGETISSYVAELKRITINCNFQCTSCEASTIDTHLRAQFIELKRITINCNFQCTSCEASTIDTHLRAQFIRGIRDSESRERLLQQKATIKFEEIVQIAQSIETSKKEAIQQKATIKFEEIVQIAQSIETSKKEAIQIQSNYTVHAIQENKTKQTNIRPTRYRSKPGNAAKDSKIQELRGKCFKCGKSNHKANTCYAKNLKCKHCGKQGHIEAVCLKKNSMVKEQKQLHVASDSEDEIFPINKVEKNDVDTDKIFISVEINKKRCEMELDTGAAVSTMSQRQFKKLWPTHQIISTTTKLRTYTGEIIHPVGTADMTFTTTKLRTYTGEIIHPVGTADMTFNYKQQSAKGTLFILPKEVDAIFRRDWLVNSTGLEGNSEGGNGNKLIGW</sequence>
<keyword evidence="4" id="KW-1185">Reference proteome</keyword>
<protein>
    <recommendedName>
        <fullName evidence="2">CCHC-type domain-containing protein</fullName>
    </recommendedName>
</protein>